<proteinExistence type="predicted"/>
<protein>
    <submittedName>
        <fullName evidence="4">GNAT family N-acetyltransferase</fullName>
        <ecNumber evidence="4">2.3.-.-</ecNumber>
    </submittedName>
</protein>
<gene>
    <name evidence="4" type="ORF">ACFPM3_07400</name>
</gene>
<dbReference type="RefSeq" id="WP_345687431.1">
    <property type="nucleotide sequence ID" value="NZ_BAABIT010000001.1"/>
</dbReference>
<dbReference type="Gene3D" id="3.40.630.30">
    <property type="match status" value="1"/>
</dbReference>
<dbReference type="EC" id="2.3.-.-" evidence="4"/>
<dbReference type="InterPro" id="IPR016181">
    <property type="entry name" value="Acyl_CoA_acyltransferase"/>
</dbReference>
<sequence>MTEADCEAVSEVRVSGWRFAYRGLLPHWYLSAMDVAADAAARREHLARSDGRTVDLVAERAGSVVGWACFGPDRFEGAAPDGAELYALYVRPEVVGTGVGRALMAEVTARAEARGYREMALWVLKDNALGRRFYEKAGFAPDGVEEPWHVAGVTLVEIRCTRPLTRPLTPPAGR</sequence>
<dbReference type="EMBL" id="JBHSJD010000005">
    <property type="protein sequence ID" value="MFC5021960.1"/>
    <property type="molecule type" value="Genomic_DNA"/>
</dbReference>
<dbReference type="SUPFAM" id="SSF55729">
    <property type="entry name" value="Acyl-CoA N-acyltransferases (Nat)"/>
    <property type="match status" value="1"/>
</dbReference>
<dbReference type="InterPro" id="IPR000182">
    <property type="entry name" value="GNAT_dom"/>
</dbReference>
<dbReference type="CDD" id="cd04301">
    <property type="entry name" value="NAT_SF"/>
    <property type="match status" value="1"/>
</dbReference>
<keyword evidence="5" id="KW-1185">Reference proteome</keyword>
<name>A0ABV9X933_9ACTN</name>
<evidence type="ECO:0000313" key="4">
    <source>
        <dbReference type="EMBL" id="MFC5021960.1"/>
    </source>
</evidence>
<comment type="caution">
    <text evidence="4">The sequence shown here is derived from an EMBL/GenBank/DDBJ whole genome shotgun (WGS) entry which is preliminary data.</text>
</comment>
<dbReference type="InterPro" id="IPR050832">
    <property type="entry name" value="Bact_Acetyltransf"/>
</dbReference>
<evidence type="ECO:0000256" key="1">
    <source>
        <dbReference type="ARBA" id="ARBA00022679"/>
    </source>
</evidence>
<dbReference type="Proteomes" id="UP001595829">
    <property type="component" value="Unassembled WGS sequence"/>
</dbReference>
<keyword evidence="2 4" id="KW-0012">Acyltransferase</keyword>
<evidence type="ECO:0000259" key="3">
    <source>
        <dbReference type="PROSITE" id="PS51186"/>
    </source>
</evidence>
<reference evidence="5" key="1">
    <citation type="journal article" date="2019" name="Int. J. Syst. Evol. Microbiol.">
        <title>The Global Catalogue of Microorganisms (GCM) 10K type strain sequencing project: providing services to taxonomists for standard genome sequencing and annotation.</title>
        <authorList>
            <consortium name="The Broad Institute Genomics Platform"/>
            <consortium name="The Broad Institute Genome Sequencing Center for Infectious Disease"/>
            <person name="Wu L."/>
            <person name="Ma J."/>
        </authorList>
    </citation>
    <scope>NUCLEOTIDE SEQUENCE [LARGE SCALE GENOMIC DNA]</scope>
    <source>
        <strain evidence="5">CGMCC 4.1648</strain>
    </source>
</reference>
<evidence type="ECO:0000256" key="2">
    <source>
        <dbReference type="ARBA" id="ARBA00023315"/>
    </source>
</evidence>
<dbReference type="PANTHER" id="PTHR43877:SF1">
    <property type="entry name" value="ACETYLTRANSFERASE"/>
    <property type="match status" value="1"/>
</dbReference>
<keyword evidence="1 4" id="KW-0808">Transferase</keyword>
<dbReference type="PANTHER" id="PTHR43877">
    <property type="entry name" value="AMINOALKYLPHOSPHONATE N-ACETYLTRANSFERASE-RELATED-RELATED"/>
    <property type="match status" value="1"/>
</dbReference>
<evidence type="ECO:0000313" key="5">
    <source>
        <dbReference type="Proteomes" id="UP001595829"/>
    </source>
</evidence>
<dbReference type="PROSITE" id="PS51186">
    <property type="entry name" value="GNAT"/>
    <property type="match status" value="1"/>
</dbReference>
<feature type="domain" description="N-acetyltransferase" evidence="3">
    <location>
        <begin position="1"/>
        <end position="163"/>
    </location>
</feature>
<accession>A0ABV9X933</accession>
<dbReference type="Pfam" id="PF00583">
    <property type="entry name" value="Acetyltransf_1"/>
    <property type="match status" value="1"/>
</dbReference>
<dbReference type="GO" id="GO:0016746">
    <property type="term" value="F:acyltransferase activity"/>
    <property type="evidence" value="ECO:0007669"/>
    <property type="project" value="UniProtKB-KW"/>
</dbReference>
<organism evidence="4 5">
    <name type="scientific">Streptomyces coeruleoprunus</name>
    <dbReference type="NCBI Taxonomy" id="285563"/>
    <lineage>
        <taxon>Bacteria</taxon>
        <taxon>Bacillati</taxon>
        <taxon>Actinomycetota</taxon>
        <taxon>Actinomycetes</taxon>
        <taxon>Kitasatosporales</taxon>
        <taxon>Streptomycetaceae</taxon>
        <taxon>Streptomyces</taxon>
    </lineage>
</organism>